<comment type="pathway">
    <text evidence="1">Cell wall biogenesis; cell wall polysaccharide biosynthesis.</text>
</comment>
<keyword evidence="4 6" id="KW-0808">Transferase</keyword>
<protein>
    <submittedName>
        <fullName evidence="6">Glycosyltransferase</fullName>
        <ecNumber evidence="6">2.4.-.-</ecNumber>
    </submittedName>
</protein>
<name>A0ABV4WI24_9CYAN</name>
<keyword evidence="7" id="KW-1185">Reference proteome</keyword>
<reference evidence="6 7" key="1">
    <citation type="submission" date="2024-09" db="EMBL/GenBank/DDBJ databases">
        <title>Floridaenema gen nov. (Aerosakkonemataceae, Aerosakkonematales ord. nov., Cyanobacteria) from benthic tropical and subtropical fresh waters, with the description of four new species.</title>
        <authorList>
            <person name="Moretto J.A."/>
            <person name="Berthold D.E."/>
            <person name="Lefler F.W."/>
            <person name="Huang I.-S."/>
            <person name="Laughinghouse H. IV."/>
        </authorList>
    </citation>
    <scope>NUCLEOTIDE SEQUENCE [LARGE SCALE GENOMIC DNA]</scope>
    <source>
        <strain evidence="6 7">BLCC-F167</strain>
    </source>
</reference>
<dbReference type="InterPro" id="IPR029044">
    <property type="entry name" value="Nucleotide-diphossugar_trans"/>
</dbReference>
<evidence type="ECO:0000313" key="6">
    <source>
        <dbReference type="EMBL" id="MFB2834734.1"/>
    </source>
</evidence>
<dbReference type="GO" id="GO:0016757">
    <property type="term" value="F:glycosyltransferase activity"/>
    <property type="evidence" value="ECO:0007669"/>
    <property type="project" value="UniProtKB-KW"/>
</dbReference>
<keyword evidence="3 6" id="KW-0328">Glycosyltransferase</keyword>
<evidence type="ECO:0000256" key="1">
    <source>
        <dbReference type="ARBA" id="ARBA00004776"/>
    </source>
</evidence>
<accession>A0ABV4WI24</accession>
<dbReference type="EC" id="2.4.-.-" evidence="6"/>
<dbReference type="Gene3D" id="3.90.550.10">
    <property type="entry name" value="Spore Coat Polysaccharide Biosynthesis Protein SpsA, Chain A"/>
    <property type="match status" value="1"/>
</dbReference>
<dbReference type="Proteomes" id="UP001576780">
    <property type="component" value="Unassembled WGS sequence"/>
</dbReference>
<evidence type="ECO:0000313" key="7">
    <source>
        <dbReference type="Proteomes" id="UP001576780"/>
    </source>
</evidence>
<dbReference type="RefSeq" id="WP_413277159.1">
    <property type="nucleotide sequence ID" value="NZ_JBHFNT010000072.1"/>
</dbReference>
<feature type="domain" description="Glycosyltransferase 2-like" evidence="5">
    <location>
        <begin position="9"/>
        <end position="151"/>
    </location>
</feature>
<dbReference type="PANTHER" id="PTHR43179">
    <property type="entry name" value="RHAMNOSYLTRANSFERASE WBBL"/>
    <property type="match status" value="1"/>
</dbReference>
<organism evidence="6 7">
    <name type="scientific">Floridaenema evergladense BLCC-F167</name>
    <dbReference type="NCBI Taxonomy" id="3153639"/>
    <lineage>
        <taxon>Bacteria</taxon>
        <taxon>Bacillati</taxon>
        <taxon>Cyanobacteriota</taxon>
        <taxon>Cyanophyceae</taxon>
        <taxon>Oscillatoriophycideae</taxon>
        <taxon>Aerosakkonematales</taxon>
        <taxon>Aerosakkonemataceae</taxon>
        <taxon>Floridanema</taxon>
        <taxon>Floridanema evergladense</taxon>
    </lineage>
</organism>
<proteinExistence type="inferred from homology"/>
<dbReference type="InterPro" id="IPR001173">
    <property type="entry name" value="Glyco_trans_2-like"/>
</dbReference>
<evidence type="ECO:0000256" key="2">
    <source>
        <dbReference type="ARBA" id="ARBA00006739"/>
    </source>
</evidence>
<sequence length="317" mass="36584">MIYLLAINYYSSQLIAKLINSISPNQIVDYQIIIVNNSPDQQSIYDLKTDKVVILESGENLGFGRACNLGLNWIYQQNQKAIVWLINPDAYLLPEALEKVPALFQNHPEISILGTIIYTTTGEIWFAGGEFIPQNGAIIPKTQILHSWRWNLPNPRSQVQPENEEWRLCLLLQDLTKTIDNQNSNIPYLKTDWVSGCSLLINLKNFPICPQFDPEYFLYYEDFDFCQRYAKQGHLISITNQIGVVHQPSAITGKNAFLKFKHSTYSYLLTLERYTNKIVLLLRFVRLLLNAIYLLPFNRKVALGKFAGISLYLRRVF</sequence>
<dbReference type="SUPFAM" id="SSF53448">
    <property type="entry name" value="Nucleotide-diphospho-sugar transferases"/>
    <property type="match status" value="1"/>
</dbReference>
<evidence type="ECO:0000256" key="4">
    <source>
        <dbReference type="ARBA" id="ARBA00022679"/>
    </source>
</evidence>
<dbReference type="Pfam" id="PF00535">
    <property type="entry name" value="Glycos_transf_2"/>
    <property type="match status" value="1"/>
</dbReference>
<dbReference type="PANTHER" id="PTHR43179:SF12">
    <property type="entry name" value="GALACTOFURANOSYLTRANSFERASE GLFT2"/>
    <property type="match status" value="1"/>
</dbReference>
<evidence type="ECO:0000256" key="3">
    <source>
        <dbReference type="ARBA" id="ARBA00022676"/>
    </source>
</evidence>
<dbReference type="EMBL" id="JBHFNT010000072">
    <property type="protein sequence ID" value="MFB2834734.1"/>
    <property type="molecule type" value="Genomic_DNA"/>
</dbReference>
<comment type="caution">
    <text evidence="6">The sequence shown here is derived from an EMBL/GenBank/DDBJ whole genome shotgun (WGS) entry which is preliminary data.</text>
</comment>
<gene>
    <name evidence="6" type="ORF">ACE1CA_09390</name>
</gene>
<evidence type="ECO:0000259" key="5">
    <source>
        <dbReference type="Pfam" id="PF00535"/>
    </source>
</evidence>
<comment type="similarity">
    <text evidence="2">Belongs to the glycosyltransferase 2 family.</text>
</comment>